<comment type="caution">
    <text evidence="3">The sequence shown here is derived from an EMBL/GenBank/DDBJ whole genome shotgun (WGS) entry which is preliminary data.</text>
</comment>
<dbReference type="GO" id="GO:0006570">
    <property type="term" value="P:tyrosine metabolic process"/>
    <property type="evidence" value="ECO:0007669"/>
    <property type="project" value="TreeGrafter"/>
</dbReference>
<dbReference type="OrthoDB" id="539634at2759"/>
<sequence>MAKTLSAKDTHILSLLSLPLPVHPPSPTPNPYPSSASPLPTYLATHEASILAPLNQPSPPPSALHTAITALNTLIASHPSHASAYNNRAQANRILHGDHLRSEAVQKARIWEDLTKAIALAEAEADDPEAGREEEEEEIVVEVEVGERERARSEEEQQRRRKVLSAAYTQRAWMVYKLASSGCDRIASSSSGLSDPAWTSSNRGGSRKEKDGKTEIGGGACTGLPAELRGRDPALLEEWASRDFEKGGRYGNGVAREMARATNPYAKLCGAMVGEVMRREMGGEGS</sequence>
<gene>
    <name evidence="3" type="ORF">HETSPECPRED_004143</name>
</gene>
<dbReference type="PANTHER" id="PTHR21405">
    <property type="entry name" value="CDNA SEQUENCE BC021608"/>
    <property type="match status" value="1"/>
</dbReference>
<reference evidence="3" key="1">
    <citation type="submission" date="2021-03" db="EMBL/GenBank/DDBJ databases">
        <authorList>
            <person name="Tagirdzhanova G."/>
        </authorList>
    </citation>
    <scope>NUCLEOTIDE SEQUENCE</scope>
</reference>
<dbReference type="Proteomes" id="UP000664521">
    <property type="component" value="Unassembled WGS sequence"/>
</dbReference>
<evidence type="ECO:0000313" key="3">
    <source>
        <dbReference type="EMBL" id="CAF9920025.1"/>
    </source>
</evidence>
<comment type="similarity">
    <text evidence="1">Belongs to the TTC36 family.</text>
</comment>
<feature type="region of interest" description="Disordered" evidence="2">
    <location>
        <begin position="186"/>
        <end position="227"/>
    </location>
</feature>
<protein>
    <submittedName>
        <fullName evidence="3">Uncharacterized protein</fullName>
    </submittedName>
</protein>
<accession>A0A8H3FAG8</accession>
<dbReference type="AlphaFoldDB" id="A0A8H3FAG8"/>
<dbReference type="PANTHER" id="PTHR21405:SF0">
    <property type="entry name" value="TETRATRICOPEPTIDE REPEAT PROTEIN 36"/>
    <property type="match status" value="1"/>
</dbReference>
<dbReference type="EMBL" id="CAJPDS010000025">
    <property type="protein sequence ID" value="CAF9920025.1"/>
    <property type="molecule type" value="Genomic_DNA"/>
</dbReference>
<evidence type="ECO:0000256" key="1">
    <source>
        <dbReference type="ARBA" id="ARBA00006995"/>
    </source>
</evidence>
<evidence type="ECO:0000256" key="2">
    <source>
        <dbReference type="SAM" id="MobiDB-lite"/>
    </source>
</evidence>
<keyword evidence="4" id="KW-1185">Reference proteome</keyword>
<organism evidence="3 4">
    <name type="scientific">Heterodermia speciosa</name>
    <dbReference type="NCBI Taxonomy" id="116794"/>
    <lineage>
        <taxon>Eukaryota</taxon>
        <taxon>Fungi</taxon>
        <taxon>Dikarya</taxon>
        <taxon>Ascomycota</taxon>
        <taxon>Pezizomycotina</taxon>
        <taxon>Lecanoromycetes</taxon>
        <taxon>OSLEUM clade</taxon>
        <taxon>Lecanoromycetidae</taxon>
        <taxon>Caliciales</taxon>
        <taxon>Physciaceae</taxon>
        <taxon>Heterodermia</taxon>
    </lineage>
</organism>
<dbReference type="InterPro" id="IPR038906">
    <property type="entry name" value="TTC36"/>
</dbReference>
<feature type="compositionally biased region" description="Polar residues" evidence="2">
    <location>
        <begin position="187"/>
        <end position="204"/>
    </location>
</feature>
<proteinExistence type="inferred from homology"/>
<evidence type="ECO:0000313" key="4">
    <source>
        <dbReference type="Proteomes" id="UP000664521"/>
    </source>
</evidence>
<name>A0A8H3FAG8_9LECA</name>